<reference evidence="3" key="1">
    <citation type="submission" date="2014-07" db="EMBL/GenBank/DDBJ databases">
        <title>Genome sequencing of plant-pathogenic Streptomyces species.</title>
        <authorList>
            <person name="Harrison J."/>
            <person name="Sapp M."/>
            <person name="Thwaites R."/>
            <person name="Studholme D.J."/>
        </authorList>
    </citation>
    <scope>NUCLEOTIDE SEQUENCE [LARGE SCALE GENOMIC DNA]</scope>
    <source>
        <strain evidence="3">NCPPB 4445</strain>
    </source>
</reference>
<proteinExistence type="predicted"/>
<dbReference type="AlphaFoldDB" id="A0A0L0K2W7"/>
<evidence type="ECO:0000256" key="1">
    <source>
        <dbReference type="SAM" id="MobiDB-lite"/>
    </source>
</evidence>
<feature type="compositionally biased region" description="Basic and acidic residues" evidence="1">
    <location>
        <begin position="13"/>
        <end position="25"/>
    </location>
</feature>
<feature type="region of interest" description="Disordered" evidence="1">
    <location>
        <begin position="1"/>
        <end position="38"/>
    </location>
</feature>
<dbReference type="Proteomes" id="UP000037151">
    <property type="component" value="Unassembled WGS sequence"/>
</dbReference>
<dbReference type="EMBL" id="JPPY01000140">
    <property type="protein sequence ID" value="KND31960.1"/>
    <property type="molecule type" value="Genomic_DNA"/>
</dbReference>
<dbReference type="RefSeq" id="WP_050372542.1">
    <property type="nucleotide sequence ID" value="NZ_KQ257823.1"/>
</dbReference>
<sequence length="155" mass="17585">MHHHGYLWTGPKQRFDQEALRRPPHPEPPPAGSKPESIQRYREVAADFPTVDLPPLETAHWLIKPRSMVRGTWNEPKEAAAWLGERLAEYTPRFDSERDRDTTRLATLVDAVAERLDSGADVSLGFYLERPSYLSLAVVTCSPNRSNPELACPVR</sequence>
<accession>A0A0L0K2W7</accession>
<evidence type="ECO:0000313" key="2">
    <source>
        <dbReference type="EMBL" id="KND31960.1"/>
    </source>
</evidence>
<evidence type="ECO:0000313" key="3">
    <source>
        <dbReference type="Proteomes" id="UP000037151"/>
    </source>
</evidence>
<comment type="caution">
    <text evidence="2">The sequence shown here is derived from an EMBL/GenBank/DDBJ whole genome shotgun (WGS) entry which is preliminary data.</text>
</comment>
<dbReference type="PATRIC" id="fig|42234.21.peg.5066"/>
<name>A0A0L0K2W7_9ACTN</name>
<dbReference type="OrthoDB" id="4320824at2"/>
<gene>
    <name evidence="2" type="ORF">IQ63_24480</name>
</gene>
<organism evidence="2 3">
    <name type="scientific">Streptomyces acidiscabies</name>
    <dbReference type="NCBI Taxonomy" id="42234"/>
    <lineage>
        <taxon>Bacteria</taxon>
        <taxon>Bacillati</taxon>
        <taxon>Actinomycetota</taxon>
        <taxon>Actinomycetes</taxon>
        <taxon>Kitasatosporales</taxon>
        <taxon>Streptomycetaceae</taxon>
        <taxon>Streptomyces</taxon>
    </lineage>
</organism>
<protein>
    <submittedName>
        <fullName evidence="2">Uncharacterized protein</fullName>
    </submittedName>
</protein>